<evidence type="ECO:0000256" key="2">
    <source>
        <dbReference type="ARBA" id="ARBA00022490"/>
    </source>
</evidence>
<dbReference type="Proteomes" id="UP000549394">
    <property type="component" value="Unassembled WGS sequence"/>
</dbReference>
<dbReference type="InterPro" id="IPR045329">
    <property type="entry name" value="LZTS"/>
</dbReference>
<feature type="coiled-coil region" evidence="4">
    <location>
        <begin position="325"/>
        <end position="359"/>
    </location>
</feature>
<evidence type="ECO:0000256" key="1">
    <source>
        <dbReference type="ARBA" id="ARBA00004496"/>
    </source>
</evidence>
<comment type="subcellular location">
    <subcellularLocation>
        <location evidence="1">Cytoplasm</location>
    </subcellularLocation>
</comment>
<dbReference type="GO" id="GO:0005737">
    <property type="term" value="C:cytoplasm"/>
    <property type="evidence" value="ECO:0007669"/>
    <property type="project" value="UniProtKB-SubCell"/>
</dbReference>
<evidence type="ECO:0000313" key="5">
    <source>
        <dbReference type="EMBL" id="CAD5122662.1"/>
    </source>
</evidence>
<dbReference type="Pfam" id="PF06818">
    <property type="entry name" value="Fez1"/>
    <property type="match status" value="1"/>
</dbReference>
<dbReference type="EMBL" id="CAJFCJ010000018">
    <property type="protein sequence ID" value="CAD5122662.1"/>
    <property type="molecule type" value="Genomic_DNA"/>
</dbReference>
<dbReference type="OrthoDB" id="10030037at2759"/>
<reference evidence="5 6" key="1">
    <citation type="submission" date="2020-08" db="EMBL/GenBank/DDBJ databases">
        <authorList>
            <person name="Hejnol A."/>
        </authorList>
    </citation>
    <scope>NUCLEOTIDE SEQUENCE [LARGE SCALE GENOMIC DNA]</scope>
</reference>
<dbReference type="PANTHER" id="PTHR19354:SF2">
    <property type="entry name" value="LEUCINE-RICH REPEAT-CONTAINING PROTEIN DDB_G0290503"/>
    <property type="match status" value="1"/>
</dbReference>
<feature type="coiled-coil region" evidence="4">
    <location>
        <begin position="151"/>
        <end position="257"/>
    </location>
</feature>
<dbReference type="AlphaFoldDB" id="A0A7I8W447"/>
<proteinExistence type="predicted"/>
<evidence type="ECO:0000313" key="6">
    <source>
        <dbReference type="Proteomes" id="UP000549394"/>
    </source>
</evidence>
<gene>
    <name evidence="5" type="ORF">DGYR_LOCUS10445</name>
</gene>
<dbReference type="PANTHER" id="PTHR19354">
    <property type="entry name" value="ZIPPER PUTATIVE TUMOR SUPPRESSOR 2 HOMOLOG-LIKE PROTEIN-RELATED"/>
    <property type="match status" value="1"/>
</dbReference>
<evidence type="ECO:0000256" key="3">
    <source>
        <dbReference type="ARBA" id="ARBA00023054"/>
    </source>
</evidence>
<protein>
    <submittedName>
        <fullName evidence="5">DgyrCDS11072</fullName>
    </submittedName>
</protein>
<comment type="caution">
    <text evidence="5">The sequence shown here is derived from an EMBL/GenBank/DDBJ whole genome shotgun (WGS) entry which is preliminary data.</text>
</comment>
<keyword evidence="2" id="KW-0963">Cytoplasm</keyword>
<evidence type="ECO:0000256" key="4">
    <source>
        <dbReference type="SAM" id="Coils"/>
    </source>
</evidence>
<sequence>MTSNDLFPLNRAQDNRIVESDENFSNLDWNDSAIKKIIPVHGSTKYLHTDRRRTWSPYSLEQAIDNAESNLNYMKYFRSDDNIDKVPRNPPVITPVSGRLNADAENISSIIRPIAFKPVVLSPTRRFTSSLQRAETATSFGTHSPSDSGVAADFENLLRERENEIIQLRKTMALNETAILKVYEEKSEHWQKRLEGERSEWQSRLRDISKRARKIEENLTLQIACLKESNINLLAENRQLKNAVRNLQAKLDCNNCDILQLQQDFDIQRNYYPNFNKSGVDFQCQVNLEEENFGILKQEFEKVKDIFEREKHQWIAEKRQVVRYHKCLEMNYKQIQKKNEELTEELAQLAVELENRDLQLLENTV</sequence>
<accession>A0A7I8W447</accession>
<organism evidence="5 6">
    <name type="scientific">Dimorphilus gyrociliatus</name>
    <dbReference type="NCBI Taxonomy" id="2664684"/>
    <lineage>
        <taxon>Eukaryota</taxon>
        <taxon>Metazoa</taxon>
        <taxon>Spiralia</taxon>
        <taxon>Lophotrochozoa</taxon>
        <taxon>Annelida</taxon>
        <taxon>Polychaeta</taxon>
        <taxon>Polychaeta incertae sedis</taxon>
        <taxon>Dinophilidae</taxon>
        <taxon>Dimorphilus</taxon>
    </lineage>
</organism>
<name>A0A7I8W447_9ANNE</name>
<keyword evidence="3 4" id="KW-0175">Coiled coil</keyword>
<keyword evidence="6" id="KW-1185">Reference proteome</keyword>